<dbReference type="EMBL" id="QKWP01000519">
    <property type="protein sequence ID" value="RIB18751.1"/>
    <property type="molecule type" value="Genomic_DNA"/>
</dbReference>
<dbReference type="Gene3D" id="1.25.40.420">
    <property type="match status" value="1"/>
</dbReference>
<dbReference type="AlphaFoldDB" id="A0A397V9Y7"/>
<accession>A0A397V9Y7</accession>
<dbReference type="Pfam" id="PF07534">
    <property type="entry name" value="TLD"/>
    <property type="match status" value="1"/>
</dbReference>
<feature type="domain" description="BTB" evidence="1">
    <location>
        <begin position="22"/>
        <end position="93"/>
    </location>
</feature>
<organism evidence="3 4">
    <name type="scientific">Gigaspora rosea</name>
    <dbReference type="NCBI Taxonomy" id="44941"/>
    <lineage>
        <taxon>Eukaryota</taxon>
        <taxon>Fungi</taxon>
        <taxon>Fungi incertae sedis</taxon>
        <taxon>Mucoromycota</taxon>
        <taxon>Glomeromycotina</taxon>
        <taxon>Glomeromycetes</taxon>
        <taxon>Diversisporales</taxon>
        <taxon>Gigasporaceae</taxon>
        <taxon>Gigaspora</taxon>
    </lineage>
</organism>
<dbReference type="InterPro" id="IPR000210">
    <property type="entry name" value="BTB/POZ_dom"/>
</dbReference>
<protein>
    <recommendedName>
        <fullName evidence="5">BTB/POZ domain-containing protein</fullName>
    </recommendedName>
</protein>
<evidence type="ECO:0000313" key="4">
    <source>
        <dbReference type="Proteomes" id="UP000266673"/>
    </source>
</evidence>
<reference evidence="3 4" key="1">
    <citation type="submission" date="2018-06" db="EMBL/GenBank/DDBJ databases">
        <title>Comparative genomics reveals the genomic features of Rhizophagus irregularis, R. cerebriforme, R. diaphanum and Gigaspora rosea, and their symbiotic lifestyle signature.</title>
        <authorList>
            <person name="Morin E."/>
            <person name="San Clemente H."/>
            <person name="Chen E.C.H."/>
            <person name="De La Providencia I."/>
            <person name="Hainaut M."/>
            <person name="Kuo A."/>
            <person name="Kohler A."/>
            <person name="Murat C."/>
            <person name="Tang N."/>
            <person name="Roy S."/>
            <person name="Loubradou J."/>
            <person name="Henrissat B."/>
            <person name="Grigoriev I.V."/>
            <person name="Corradi N."/>
            <person name="Roux C."/>
            <person name="Martin F.M."/>
        </authorList>
    </citation>
    <scope>NUCLEOTIDE SEQUENCE [LARGE SCALE GENOMIC DNA]</scope>
    <source>
        <strain evidence="3 4">DAOM 194757</strain>
    </source>
</reference>
<dbReference type="PANTHER" id="PTHR24410:SF23">
    <property type="entry name" value="BTB DOMAIN-CONTAINING PROTEIN-RELATED"/>
    <property type="match status" value="1"/>
</dbReference>
<evidence type="ECO:0000313" key="3">
    <source>
        <dbReference type="EMBL" id="RIB18751.1"/>
    </source>
</evidence>
<dbReference type="SMART" id="SM00225">
    <property type="entry name" value="BTB"/>
    <property type="match status" value="1"/>
</dbReference>
<feature type="domain" description="TLDc" evidence="2">
    <location>
        <begin position="303"/>
        <end position="470"/>
    </location>
</feature>
<dbReference type="PANTHER" id="PTHR24410">
    <property type="entry name" value="HL07962P-RELATED"/>
    <property type="match status" value="1"/>
</dbReference>
<evidence type="ECO:0008006" key="5">
    <source>
        <dbReference type="Google" id="ProtNLM"/>
    </source>
</evidence>
<evidence type="ECO:0000259" key="2">
    <source>
        <dbReference type="PROSITE" id="PS51886"/>
    </source>
</evidence>
<evidence type="ECO:0000259" key="1">
    <source>
        <dbReference type="PROSITE" id="PS50097"/>
    </source>
</evidence>
<name>A0A397V9Y7_9GLOM</name>
<keyword evidence="4" id="KW-1185">Reference proteome</keyword>
<dbReference type="PROSITE" id="PS50097">
    <property type="entry name" value="BTB"/>
    <property type="match status" value="1"/>
</dbReference>
<dbReference type="SUPFAM" id="SSF54695">
    <property type="entry name" value="POZ domain"/>
    <property type="match status" value="1"/>
</dbReference>
<comment type="caution">
    <text evidence="3">The sequence shown here is derived from an EMBL/GenBank/DDBJ whole genome shotgun (WGS) entry which is preliminary data.</text>
</comment>
<dbReference type="OrthoDB" id="2372300at2759"/>
<dbReference type="PROSITE" id="PS51886">
    <property type="entry name" value="TLDC"/>
    <property type="match status" value="1"/>
</dbReference>
<proteinExistence type="predicted"/>
<gene>
    <name evidence="3" type="ORF">C2G38_2183740</name>
</gene>
<dbReference type="InterPro" id="IPR006571">
    <property type="entry name" value="TLDc_dom"/>
</dbReference>
<dbReference type="Pfam" id="PF07707">
    <property type="entry name" value="BACK"/>
    <property type="match status" value="1"/>
</dbReference>
<dbReference type="InterPro" id="IPR051481">
    <property type="entry name" value="BTB-POZ/Galectin-3-binding"/>
</dbReference>
<sequence>MNDLLKTLSKDLCQLLDVEDEYNVLITVGTDENTKTFKAHTVILRSRSAYFRYALSGDWARKDHIVFNKPNISPEAFEVILRYIYGATINLPAISMLTLLEILTASDELCLSELTSFITSHLFSRHKQWMRENFVLIHNIAFLHESFKKLQEFCLKIIQIQPDVVFKANDFVNIDISLLTALLERSNLYMPEIEVWDALIKWGKFNTSPPLDPDNETWSEESFENLKEILDQYIPFINFTAISSSDFYHKILPFKRILPTELFDDLLKFHLAPHINPSHPMLRSPKRNQQIQSLFINHIHAAWIMSQVDYDKLSTFYNGNNPNLFPYDLKLLIRGSHGCMSDDLFHKYCDNQGPTITIIKVRDTDEILGGYNPLSWDFNTKWAESSSSFIFSLNKQDVNKSTVSRVVNPVKAIRNTHGPSFGDGDLWVKVTAHFTNNVTLPSFCRPKNYEKKITDLEQFYVEDYEVFQIIKKITAFYL</sequence>
<dbReference type="Proteomes" id="UP000266673">
    <property type="component" value="Unassembled WGS sequence"/>
</dbReference>
<dbReference type="Pfam" id="PF00651">
    <property type="entry name" value="BTB"/>
    <property type="match status" value="1"/>
</dbReference>
<dbReference type="InterPro" id="IPR011705">
    <property type="entry name" value="BACK"/>
</dbReference>
<dbReference type="Gene3D" id="3.30.710.10">
    <property type="entry name" value="Potassium Channel Kv1.1, Chain A"/>
    <property type="match status" value="1"/>
</dbReference>
<dbReference type="InterPro" id="IPR011333">
    <property type="entry name" value="SKP1/BTB/POZ_sf"/>
</dbReference>